<proteinExistence type="predicted"/>
<accession>A0AAV4NRC0</accession>
<keyword evidence="2" id="KW-1185">Reference proteome</keyword>
<name>A0AAV4NRC0_CAEEX</name>
<comment type="caution">
    <text evidence="1">The sequence shown here is derived from an EMBL/GenBank/DDBJ whole genome shotgun (WGS) entry which is preliminary data.</text>
</comment>
<dbReference type="AlphaFoldDB" id="A0AAV4NRC0"/>
<protein>
    <submittedName>
        <fullName evidence="1">Uncharacterized protein</fullName>
    </submittedName>
</protein>
<sequence>MRKACIFYGDVNQAVAGCDFMWQDSANKALAETLKSTYICHTDSIKQTYTGLMRRICRRPKSMHVTLSMILINEPFFDNRCIEELIIALEGTGTFAKI</sequence>
<evidence type="ECO:0000313" key="2">
    <source>
        <dbReference type="Proteomes" id="UP001054945"/>
    </source>
</evidence>
<gene>
    <name evidence="1" type="ORF">CEXT_94631</name>
</gene>
<dbReference type="EMBL" id="BPLR01003663">
    <property type="protein sequence ID" value="GIX87223.1"/>
    <property type="molecule type" value="Genomic_DNA"/>
</dbReference>
<evidence type="ECO:0000313" key="1">
    <source>
        <dbReference type="EMBL" id="GIX87223.1"/>
    </source>
</evidence>
<dbReference type="Proteomes" id="UP001054945">
    <property type="component" value="Unassembled WGS sequence"/>
</dbReference>
<reference evidence="1 2" key="1">
    <citation type="submission" date="2021-06" db="EMBL/GenBank/DDBJ databases">
        <title>Caerostris extrusa draft genome.</title>
        <authorList>
            <person name="Kono N."/>
            <person name="Arakawa K."/>
        </authorList>
    </citation>
    <scope>NUCLEOTIDE SEQUENCE [LARGE SCALE GENOMIC DNA]</scope>
</reference>
<organism evidence="1 2">
    <name type="scientific">Caerostris extrusa</name>
    <name type="common">Bark spider</name>
    <name type="synonym">Caerostris bankana</name>
    <dbReference type="NCBI Taxonomy" id="172846"/>
    <lineage>
        <taxon>Eukaryota</taxon>
        <taxon>Metazoa</taxon>
        <taxon>Ecdysozoa</taxon>
        <taxon>Arthropoda</taxon>
        <taxon>Chelicerata</taxon>
        <taxon>Arachnida</taxon>
        <taxon>Araneae</taxon>
        <taxon>Araneomorphae</taxon>
        <taxon>Entelegynae</taxon>
        <taxon>Araneoidea</taxon>
        <taxon>Araneidae</taxon>
        <taxon>Caerostris</taxon>
    </lineage>
</organism>